<dbReference type="Proteomes" id="UP001055811">
    <property type="component" value="Linkage Group LG02"/>
</dbReference>
<gene>
    <name evidence="1" type="ORF">L2E82_08522</name>
</gene>
<reference evidence="2" key="1">
    <citation type="journal article" date="2022" name="Mol. Ecol. Resour.">
        <title>The genomes of chicory, endive, great burdock and yacon provide insights into Asteraceae palaeo-polyploidization history and plant inulin production.</title>
        <authorList>
            <person name="Fan W."/>
            <person name="Wang S."/>
            <person name="Wang H."/>
            <person name="Wang A."/>
            <person name="Jiang F."/>
            <person name="Liu H."/>
            <person name="Zhao H."/>
            <person name="Xu D."/>
            <person name="Zhang Y."/>
        </authorList>
    </citation>
    <scope>NUCLEOTIDE SEQUENCE [LARGE SCALE GENOMIC DNA]</scope>
    <source>
        <strain evidence="2">cv. Punajuju</strain>
    </source>
</reference>
<sequence>MPVLDEKVEGDIKIVHYQESPIMSTYLVAAVVGLFDYVEDHTPDGIKVRTLGLYKDYFETPYSLPKLDMIPFPDFAAGAMENYGLVTYRETALLYDDKHSAAANKQRVATVVAHELAHQWFGNLVTMEWWTQLWLNKGFATWVSYLAADGLFPEWKIWTQFLDESTEGEIDEIFDAISYPSTCQIYKKHACSNAKPKDLWAALEEESKEPVTKLMDSWTKQKAYPVVSVKLKDSKFEFEQVQFLSSGCQGGGQWAVPITLCCGSYEARKSFLLETKSKTIDTSSLFGRSISDNEPSSSWIKVNVDRAGFYRVKYDEQLSAKLRYAIESKSLSTMDRYGILDDSFALSMAGQLPLSSLLTLMGAYREEPEYTVLSNLISVSSKVARIVADADNTMLDNIKMFFINLFQYSAERIGFDPKKGESHLDALLRGELFATLAVFGHEDTLLEANKRFQAFLEDRNTHLHPPDIRRAVYVAVMKKFSSNEKVKEVEEFFCKPCEAFNRKDVKTEY</sequence>
<name>A0ACB9G6M1_CICIN</name>
<reference evidence="1 2" key="2">
    <citation type="journal article" date="2022" name="Mol. Ecol. Resour.">
        <title>The genomes of chicory, endive, great burdock and yacon provide insights into Asteraceae paleo-polyploidization history and plant inulin production.</title>
        <authorList>
            <person name="Fan W."/>
            <person name="Wang S."/>
            <person name="Wang H."/>
            <person name="Wang A."/>
            <person name="Jiang F."/>
            <person name="Liu H."/>
            <person name="Zhao H."/>
            <person name="Xu D."/>
            <person name="Zhang Y."/>
        </authorList>
    </citation>
    <scope>NUCLEOTIDE SEQUENCE [LARGE SCALE GENOMIC DNA]</scope>
    <source>
        <strain evidence="2">cv. Punajuju</strain>
        <tissue evidence="1">Leaves</tissue>
    </source>
</reference>
<organism evidence="1 2">
    <name type="scientific">Cichorium intybus</name>
    <name type="common">Chicory</name>
    <dbReference type="NCBI Taxonomy" id="13427"/>
    <lineage>
        <taxon>Eukaryota</taxon>
        <taxon>Viridiplantae</taxon>
        <taxon>Streptophyta</taxon>
        <taxon>Embryophyta</taxon>
        <taxon>Tracheophyta</taxon>
        <taxon>Spermatophyta</taxon>
        <taxon>Magnoliopsida</taxon>
        <taxon>eudicotyledons</taxon>
        <taxon>Gunneridae</taxon>
        <taxon>Pentapetalae</taxon>
        <taxon>asterids</taxon>
        <taxon>campanulids</taxon>
        <taxon>Asterales</taxon>
        <taxon>Asteraceae</taxon>
        <taxon>Cichorioideae</taxon>
        <taxon>Cichorieae</taxon>
        <taxon>Cichoriinae</taxon>
        <taxon>Cichorium</taxon>
    </lineage>
</organism>
<accession>A0ACB9G6M1</accession>
<keyword evidence="2" id="KW-1185">Reference proteome</keyword>
<comment type="caution">
    <text evidence="1">The sequence shown here is derived from an EMBL/GenBank/DDBJ whole genome shotgun (WGS) entry which is preliminary data.</text>
</comment>
<dbReference type="EMBL" id="CM042010">
    <property type="protein sequence ID" value="KAI3779062.1"/>
    <property type="molecule type" value="Genomic_DNA"/>
</dbReference>
<proteinExistence type="predicted"/>
<evidence type="ECO:0000313" key="1">
    <source>
        <dbReference type="EMBL" id="KAI3779062.1"/>
    </source>
</evidence>
<protein>
    <submittedName>
        <fullName evidence="1">Uncharacterized protein</fullName>
    </submittedName>
</protein>
<evidence type="ECO:0000313" key="2">
    <source>
        <dbReference type="Proteomes" id="UP001055811"/>
    </source>
</evidence>